<dbReference type="SUPFAM" id="SSF52777">
    <property type="entry name" value="CoA-dependent acyltransferases"/>
    <property type="match status" value="1"/>
</dbReference>
<name>A0A0H1BI29_9EURO</name>
<evidence type="ECO:0000313" key="2">
    <source>
        <dbReference type="Proteomes" id="UP000053573"/>
    </source>
</evidence>
<evidence type="ECO:0000313" key="1">
    <source>
        <dbReference type="EMBL" id="KLJ10990.1"/>
    </source>
</evidence>
<dbReference type="Proteomes" id="UP000053573">
    <property type="component" value="Unassembled WGS sequence"/>
</dbReference>
<dbReference type="EMBL" id="LDEV01001815">
    <property type="protein sequence ID" value="KLJ10990.1"/>
    <property type="molecule type" value="Genomic_DNA"/>
</dbReference>
<keyword evidence="2" id="KW-1185">Reference proteome</keyword>
<comment type="caution">
    <text evidence="1">The sequence shown here is derived from an EMBL/GenBank/DDBJ whole genome shotgun (WGS) entry which is preliminary data.</text>
</comment>
<reference evidence="2" key="1">
    <citation type="journal article" date="2015" name="PLoS Genet.">
        <title>The dynamic genome and transcriptome of the human fungal pathogen Blastomyces and close relative Emmonsia.</title>
        <authorList>
            <person name="Munoz J.F."/>
            <person name="Gauthier G.M."/>
            <person name="Desjardins C.A."/>
            <person name="Gallo J.E."/>
            <person name="Holder J."/>
            <person name="Sullivan T.D."/>
            <person name="Marty A.J."/>
            <person name="Carmen J.C."/>
            <person name="Chen Z."/>
            <person name="Ding L."/>
            <person name="Gujja S."/>
            <person name="Magrini V."/>
            <person name="Misas E."/>
            <person name="Mitreva M."/>
            <person name="Priest M."/>
            <person name="Saif S."/>
            <person name="Whiston E.A."/>
            <person name="Young S."/>
            <person name="Zeng Q."/>
            <person name="Goldman W.E."/>
            <person name="Mardis E.R."/>
            <person name="Taylor J.W."/>
            <person name="McEwen J.G."/>
            <person name="Clay O.K."/>
            <person name="Klein B.S."/>
            <person name="Cuomo C.A."/>
        </authorList>
    </citation>
    <scope>NUCLEOTIDE SEQUENCE [LARGE SCALE GENOMIC DNA]</scope>
    <source>
        <strain evidence="2">UAMH 139</strain>
    </source>
</reference>
<dbReference type="STRING" id="2060906.A0A0H1BI29"/>
<accession>A0A0H1BI29</accession>
<dbReference type="AlphaFoldDB" id="A0A0H1BI29"/>
<protein>
    <submittedName>
        <fullName evidence="1">Uncharacterized protein</fullName>
    </submittedName>
</protein>
<sequence>MTNIAPRSDAVAAPHLSSEMSFSSTRQIQMPNNSTSCLFTDATIIKAAWSLVLGRLPDSSYAPSASVASADVIFGGFVSTRNTSVDVTDVKWDPVDVPRPSEMCIHDQQIANISFENVGFGKILQSTGFFSSYVQHQNIDTRNNIVLGDTRYEIGGYGAERDFADVVLFSQPISNSQANNETGEVLSKVDTISTSTIDITIKYAWDRVPTSLAEKLLDAVCSEIQAITSAPEKYID</sequence>
<organism evidence="1 2">
    <name type="scientific">Blastomyces silverae</name>
    <dbReference type="NCBI Taxonomy" id="2060906"/>
    <lineage>
        <taxon>Eukaryota</taxon>
        <taxon>Fungi</taxon>
        <taxon>Dikarya</taxon>
        <taxon>Ascomycota</taxon>
        <taxon>Pezizomycotina</taxon>
        <taxon>Eurotiomycetes</taxon>
        <taxon>Eurotiomycetidae</taxon>
        <taxon>Onygenales</taxon>
        <taxon>Ajellomycetaceae</taxon>
        <taxon>Blastomyces</taxon>
    </lineage>
</organism>
<gene>
    <name evidence="1" type="ORF">EMPG_13725</name>
</gene>
<proteinExistence type="predicted"/>